<keyword evidence="3" id="KW-1185">Reference proteome</keyword>
<dbReference type="Proteomes" id="UP001054945">
    <property type="component" value="Unassembled WGS sequence"/>
</dbReference>
<dbReference type="EMBL" id="BPLR01013275">
    <property type="protein sequence ID" value="GIY60070.1"/>
    <property type="molecule type" value="Genomic_DNA"/>
</dbReference>
<organism evidence="2 3">
    <name type="scientific">Caerostris extrusa</name>
    <name type="common">Bark spider</name>
    <name type="synonym">Caerostris bankana</name>
    <dbReference type="NCBI Taxonomy" id="172846"/>
    <lineage>
        <taxon>Eukaryota</taxon>
        <taxon>Metazoa</taxon>
        <taxon>Ecdysozoa</taxon>
        <taxon>Arthropoda</taxon>
        <taxon>Chelicerata</taxon>
        <taxon>Arachnida</taxon>
        <taxon>Araneae</taxon>
        <taxon>Araneomorphae</taxon>
        <taxon>Entelegynae</taxon>
        <taxon>Araneoidea</taxon>
        <taxon>Araneidae</taxon>
        <taxon>Caerostris</taxon>
    </lineage>
</organism>
<comment type="caution">
    <text evidence="2">The sequence shown here is derived from an EMBL/GenBank/DDBJ whole genome shotgun (WGS) entry which is preliminary data.</text>
</comment>
<dbReference type="AlphaFoldDB" id="A0AAV4UQE5"/>
<protein>
    <submittedName>
        <fullName evidence="2">Uncharacterized protein</fullName>
    </submittedName>
</protein>
<gene>
    <name evidence="2" type="ORF">CEXT_79481</name>
</gene>
<accession>A0AAV4UQE5</accession>
<feature type="region of interest" description="Disordered" evidence="1">
    <location>
        <begin position="1"/>
        <end position="118"/>
    </location>
</feature>
<evidence type="ECO:0000313" key="2">
    <source>
        <dbReference type="EMBL" id="GIY60070.1"/>
    </source>
</evidence>
<proteinExistence type="predicted"/>
<feature type="compositionally biased region" description="Basic and acidic residues" evidence="1">
    <location>
        <begin position="85"/>
        <end position="97"/>
    </location>
</feature>
<evidence type="ECO:0000256" key="1">
    <source>
        <dbReference type="SAM" id="MobiDB-lite"/>
    </source>
</evidence>
<reference evidence="2 3" key="1">
    <citation type="submission" date="2021-06" db="EMBL/GenBank/DDBJ databases">
        <title>Caerostris extrusa draft genome.</title>
        <authorList>
            <person name="Kono N."/>
            <person name="Arakawa K."/>
        </authorList>
    </citation>
    <scope>NUCLEOTIDE SEQUENCE [LARGE SCALE GENOMIC DNA]</scope>
</reference>
<sequence length="190" mass="21177">MGTISIGHKNPSLQLKQRVQAVRPMSKGHEMGTQYFHRSENPSSDCSRPRRPVPQQEHLEQVLPEEQSHGRRQGPHHAQQGSLHPPEEEGHPQERQRQPLQGARQQAQAEVPAGHLRHHARRHTVAIQPHGVRHGIPAELAGIAPICGWLICLAHGDFDHIGDEEWTPVSGGAQLRHRLPLLGGDAAHHR</sequence>
<name>A0AAV4UQE5_CAEEX</name>
<evidence type="ECO:0000313" key="3">
    <source>
        <dbReference type="Proteomes" id="UP001054945"/>
    </source>
</evidence>